<dbReference type="Pfam" id="PF00534">
    <property type="entry name" value="Glycos_transf_1"/>
    <property type="match status" value="1"/>
</dbReference>
<dbReference type="PANTHER" id="PTHR46401:SF2">
    <property type="entry name" value="GLYCOSYLTRANSFERASE WBBK-RELATED"/>
    <property type="match status" value="1"/>
</dbReference>
<dbReference type="STRING" id="1234679.BN424_2759"/>
<gene>
    <name evidence="3" type="ORF">BN424_2759</name>
</gene>
<evidence type="ECO:0000256" key="1">
    <source>
        <dbReference type="ARBA" id="ARBA00022679"/>
    </source>
</evidence>
<keyword evidence="1 3" id="KW-0808">Transferase</keyword>
<sequence>MNFVTLFLSTENFHLTKDVGMIPYIMYKYYGYNSTIVSYDNGDYPYLKTEVRGLKQDFVRKTTNNNMLNGCLYIWKEARNIDVLHLFHIGIQQYIWLLLFKLRNSKGKVYLKLDAAESIREIKFNRWNIKHFFKKYALKKCDLISVETTQLAEYLSENWPVEITYITNGFYDQGKYSKINYDMKQNTICHVSRVGSPEKATDVLLKGFKIASPNIKDWNLKIVGPIEKEFEPFIEQFFADNPELKERIEFVGLVTDRKELNQYYEQSKVFIMTSLFESFGLVFVEALRYGCTIITSNVSSAIDITDKERVGKIFPINDAEILAEKLITICSDENYLKQNTLDSQEYAYANFYWPTLCGEINKKLK</sequence>
<dbReference type="eggNOG" id="COG0438">
    <property type="taxonomic scope" value="Bacteria"/>
</dbReference>
<name>K8EU76_CARML</name>
<dbReference type="PANTHER" id="PTHR46401">
    <property type="entry name" value="GLYCOSYLTRANSFERASE WBBK-RELATED"/>
    <property type="match status" value="1"/>
</dbReference>
<evidence type="ECO:0000259" key="2">
    <source>
        <dbReference type="Pfam" id="PF00534"/>
    </source>
</evidence>
<dbReference type="HOGENOM" id="CLU_055430_0_0_9"/>
<organism evidence="3 4">
    <name type="scientific">Carnobacterium maltaromaticum LMA28</name>
    <dbReference type="NCBI Taxonomy" id="1234679"/>
    <lineage>
        <taxon>Bacteria</taxon>
        <taxon>Bacillati</taxon>
        <taxon>Bacillota</taxon>
        <taxon>Bacilli</taxon>
        <taxon>Lactobacillales</taxon>
        <taxon>Carnobacteriaceae</taxon>
        <taxon>Carnobacterium</taxon>
    </lineage>
</organism>
<feature type="domain" description="Glycosyl transferase family 1" evidence="2">
    <location>
        <begin position="179"/>
        <end position="337"/>
    </location>
</feature>
<dbReference type="RefSeq" id="WP_015077227.1">
    <property type="nucleotide sequence ID" value="NC_019425.2"/>
</dbReference>
<dbReference type="GO" id="GO:0009103">
    <property type="term" value="P:lipopolysaccharide biosynthetic process"/>
    <property type="evidence" value="ECO:0007669"/>
    <property type="project" value="TreeGrafter"/>
</dbReference>
<dbReference type="OrthoDB" id="9804196at2"/>
<dbReference type="SUPFAM" id="SSF53756">
    <property type="entry name" value="UDP-Glycosyltransferase/glycogen phosphorylase"/>
    <property type="match status" value="1"/>
</dbReference>
<proteinExistence type="predicted"/>
<dbReference type="GO" id="GO:0016757">
    <property type="term" value="F:glycosyltransferase activity"/>
    <property type="evidence" value="ECO:0007669"/>
    <property type="project" value="InterPro"/>
</dbReference>
<evidence type="ECO:0000313" key="3">
    <source>
        <dbReference type="EMBL" id="CCO12181.2"/>
    </source>
</evidence>
<dbReference type="EMBL" id="HE999757">
    <property type="protein sequence ID" value="CCO12181.2"/>
    <property type="molecule type" value="Genomic_DNA"/>
</dbReference>
<dbReference type="KEGG" id="cml:BN424_2759"/>
<dbReference type="Proteomes" id="UP000000212">
    <property type="component" value="Chromosome"/>
</dbReference>
<evidence type="ECO:0000313" key="4">
    <source>
        <dbReference type="Proteomes" id="UP000000212"/>
    </source>
</evidence>
<dbReference type="Gene3D" id="3.40.50.2000">
    <property type="entry name" value="Glycogen Phosphorylase B"/>
    <property type="match status" value="2"/>
</dbReference>
<keyword evidence="4" id="KW-1185">Reference proteome</keyword>
<dbReference type="InterPro" id="IPR001296">
    <property type="entry name" value="Glyco_trans_1"/>
</dbReference>
<protein>
    <submittedName>
        <fullName evidence="3">Glycosyl transferases group 1 family protein</fullName>
    </submittedName>
</protein>
<accession>K8EU76</accession>
<reference evidence="4" key="1">
    <citation type="journal article" date="2013" name="Genome Announc.">
        <title>Complete Chromosome Sequence of Carnobacterium maltaromaticum LMA 28.</title>
        <authorList>
            <person name="Cailliez-Grimal C."/>
            <person name="Chaillou S."/>
            <person name="Anba-Mondoloni J."/>
            <person name="Loux V."/>
            <person name="Afzal M.I."/>
            <person name="Rahman A."/>
            <person name="Kergourlay G."/>
            <person name="Champomier-Verges M.C."/>
            <person name="Zagorec M."/>
            <person name="Dalgaard P."/>
            <person name="Leisner J.J."/>
            <person name="Prevost H."/>
            <person name="Revol-Junelles A.M."/>
            <person name="Borges F."/>
        </authorList>
    </citation>
    <scope>NUCLEOTIDE SEQUENCE</scope>
    <source>
        <strain evidence="4">LMA28</strain>
    </source>
</reference>
<dbReference type="AlphaFoldDB" id="K8EU76"/>